<gene>
    <name evidence="1" type="ORF">Adastra010</name>
</gene>
<evidence type="ECO:0008006" key="2">
    <source>
        <dbReference type="Google" id="ProtNLM"/>
    </source>
</evidence>
<dbReference type="EMBL" id="PP819608">
    <property type="protein sequence ID" value="XCD09558.1"/>
    <property type="molecule type" value="Genomic_DNA"/>
</dbReference>
<proteinExistence type="predicted"/>
<sequence length="90" mass="10479">MTQLTERHQDLLEMAKKYEGVHIDYFSKDARLWGNDIMGEVVKTTIRTLKIANPEEDLFEVALAYLASKKDVLTAQERKDVLFYIQNNLC</sequence>
<name>A0AAU8BC70_9CAUD</name>
<protein>
    <recommendedName>
        <fullName evidence="2">Phage protein</fullName>
    </recommendedName>
</protein>
<organism evidence="1">
    <name type="scientific">Bacillus phage Adastra</name>
    <dbReference type="NCBI Taxonomy" id="3143958"/>
    <lineage>
        <taxon>Viruses</taxon>
        <taxon>Duplodnaviria</taxon>
        <taxon>Heunggongvirae</taxon>
        <taxon>Uroviricota</taxon>
        <taxon>Caudoviricetes</taxon>
        <taxon>Herelleviridae</taxon>
        <taxon>Spounavirinae</taxon>
        <taxon>Okubovirus</taxon>
    </lineage>
</organism>
<reference evidence="1" key="1">
    <citation type="submission" date="2024-05" db="EMBL/GenBank/DDBJ databases">
        <authorList>
            <person name="Herbig A.F."/>
            <person name="Pendergrass E.L."/>
        </authorList>
    </citation>
    <scope>NUCLEOTIDE SEQUENCE</scope>
</reference>
<accession>A0AAU8BC70</accession>
<evidence type="ECO:0000313" key="1">
    <source>
        <dbReference type="EMBL" id="XCD09558.1"/>
    </source>
</evidence>